<reference evidence="2" key="1">
    <citation type="submission" date="2023-07" db="EMBL/GenBank/DDBJ databases">
        <title>30 novel species of actinomycetes from the DSMZ collection.</title>
        <authorList>
            <person name="Nouioui I."/>
        </authorList>
    </citation>
    <scope>NUCLEOTIDE SEQUENCE [LARGE SCALE GENOMIC DNA]</scope>
    <source>
        <strain evidence="2">DSM 41635</strain>
    </source>
</reference>
<gene>
    <name evidence="1" type="ORF">RM528_28540</name>
</gene>
<dbReference type="EMBL" id="JAVRFB010000028">
    <property type="protein sequence ID" value="MDT0405788.1"/>
    <property type="molecule type" value="Genomic_DNA"/>
</dbReference>
<protein>
    <submittedName>
        <fullName evidence="1">Uncharacterized protein</fullName>
    </submittedName>
</protein>
<dbReference type="RefSeq" id="WP_311711146.1">
    <property type="nucleotide sequence ID" value="NZ_JAVRFB010000028.1"/>
</dbReference>
<name>A0ABU2QMU3_9ACTN</name>
<organism evidence="1 2">
    <name type="scientific">Streptomyces edwardsiae</name>
    <dbReference type="NCBI Taxonomy" id="3075527"/>
    <lineage>
        <taxon>Bacteria</taxon>
        <taxon>Bacillati</taxon>
        <taxon>Actinomycetota</taxon>
        <taxon>Actinomycetes</taxon>
        <taxon>Kitasatosporales</taxon>
        <taxon>Streptomycetaceae</taxon>
        <taxon>Streptomyces</taxon>
    </lineage>
</organism>
<comment type="caution">
    <text evidence="1">The sequence shown here is derived from an EMBL/GenBank/DDBJ whole genome shotgun (WGS) entry which is preliminary data.</text>
</comment>
<dbReference type="Proteomes" id="UP001180503">
    <property type="component" value="Unassembled WGS sequence"/>
</dbReference>
<evidence type="ECO:0000313" key="1">
    <source>
        <dbReference type="EMBL" id="MDT0405788.1"/>
    </source>
</evidence>
<sequence length="55" mass="5615">MVTATPSSTWTATATLPFSAAASTHSSARGVTVSASPQIRPAPWMTVSVAVKNAR</sequence>
<evidence type="ECO:0000313" key="2">
    <source>
        <dbReference type="Proteomes" id="UP001180503"/>
    </source>
</evidence>
<proteinExistence type="predicted"/>
<accession>A0ABU2QMU3</accession>